<comment type="caution">
    <text evidence="1">The sequence shown here is derived from an EMBL/GenBank/DDBJ whole genome shotgun (WGS) entry which is preliminary data.</text>
</comment>
<keyword evidence="2" id="KW-1185">Reference proteome</keyword>
<evidence type="ECO:0000313" key="1">
    <source>
        <dbReference type="EMBL" id="MEX6428830.1"/>
    </source>
</evidence>
<dbReference type="EMBL" id="JBFSHR010000007">
    <property type="protein sequence ID" value="MEX6428830.1"/>
    <property type="molecule type" value="Genomic_DNA"/>
</dbReference>
<protein>
    <submittedName>
        <fullName evidence="1">Uncharacterized protein</fullName>
    </submittedName>
</protein>
<sequence>METPHEAMTLAKGLLDGLKRRWPHALRIAARAEELAAIPF</sequence>
<dbReference type="Proteomes" id="UP001560267">
    <property type="component" value="Unassembled WGS sequence"/>
</dbReference>
<dbReference type="RefSeq" id="WP_369084237.1">
    <property type="nucleotide sequence ID" value="NZ_JBFSHR010000007.1"/>
</dbReference>
<name>A0ABV3Y0A6_9ACTN</name>
<accession>A0ABV3Y0A6</accession>
<reference evidence="1 2" key="1">
    <citation type="submission" date="2024-07" db="EMBL/GenBank/DDBJ databases">
        <title>Draft Genome Sequence of Ferrimicrobium acidiphilum Strain YE2023, Isolated from a Pulp of Bioleach Reactor.</title>
        <authorList>
            <person name="Elkina Y.A."/>
            <person name="Bulaeva A.G."/>
            <person name="Beletsky A.V."/>
            <person name="Mardanov A.V."/>
        </authorList>
    </citation>
    <scope>NUCLEOTIDE SEQUENCE [LARGE SCALE GENOMIC DNA]</scope>
    <source>
        <strain evidence="1 2">YE2023</strain>
    </source>
</reference>
<gene>
    <name evidence="1" type="ORF">AB6A68_03125</name>
</gene>
<evidence type="ECO:0000313" key="2">
    <source>
        <dbReference type="Proteomes" id="UP001560267"/>
    </source>
</evidence>
<organism evidence="1 2">
    <name type="scientific">Ferrimicrobium acidiphilum</name>
    <dbReference type="NCBI Taxonomy" id="121039"/>
    <lineage>
        <taxon>Bacteria</taxon>
        <taxon>Bacillati</taxon>
        <taxon>Actinomycetota</taxon>
        <taxon>Acidimicrobiia</taxon>
        <taxon>Acidimicrobiales</taxon>
        <taxon>Acidimicrobiaceae</taxon>
        <taxon>Ferrimicrobium</taxon>
    </lineage>
</organism>
<proteinExistence type="predicted"/>